<organism evidence="6">
    <name type="scientific">Timema monikensis</name>
    <dbReference type="NCBI Taxonomy" id="170555"/>
    <lineage>
        <taxon>Eukaryota</taxon>
        <taxon>Metazoa</taxon>
        <taxon>Ecdysozoa</taxon>
        <taxon>Arthropoda</taxon>
        <taxon>Hexapoda</taxon>
        <taxon>Insecta</taxon>
        <taxon>Pterygota</taxon>
        <taxon>Neoptera</taxon>
        <taxon>Polyneoptera</taxon>
        <taxon>Phasmatodea</taxon>
        <taxon>Timematodea</taxon>
        <taxon>Timematoidea</taxon>
        <taxon>Timematidae</taxon>
        <taxon>Timema</taxon>
    </lineage>
</organism>
<feature type="region of interest" description="Disordered" evidence="3">
    <location>
        <begin position="47"/>
        <end position="77"/>
    </location>
</feature>
<dbReference type="GO" id="GO:0046835">
    <property type="term" value="P:carbohydrate phosphorylation"/>
    <property type="evidence" value="ECO:0007669"/>
    <property type="project" value="TreeGrafter"/>
</dbReference>
<dbReference type="Pfam" id="PF11380">
    <property type="entry name" value="Stealth_CR2"/>
    <property type="match status" value="1"/>
</dbReference>
<evidence type="ECO:0000259" key="5">
    <source>
        <dbReference type="Pfam" id="PF18440"/>
    </source>
</evidence>
<evidence type="ECO:0000256" key="3">
    <source>
        <dbReference type="SAM" id="MobiDB-lite"/>
    </source>
</evidence>
<evidence type="ECO:0000259" key="4">
    <source>
        <dbReference type="Pfam" id="PF11380"/>
    </source>
</evidence>
<feature type="compositionally biased region" description="Basic and acidic residues" evidence="3">
    <location>
        <begin position="50"/>
        <end position="71"/>
    </location>
</feature>
<dbReference type="AlphaFoldDB" id="A0A7R9E9D4"/>
<accession>A0A7R9E9D4</accession>
<dbReference type="GO" id="GO:0005794">
    <property type="term" value="C:Golgi apparatus"/>
    <property type="evidence" value="ECO:0007669"/>
    <property type="project" value="TreeGrafter"/>
</dbReference>
<feature type="region of interest" description="Disordered" evidence="3">
    <location>
        <begin position="104"/>
        <end position="129"/>
    </location>
</feature>
<keyword evidence="2" id="KW-0808">Transferase</keyword>
<evidence type="ECO:0000313" key="6">
    <source>
        <dbReference type="EMBL" id="CAD7429544.1"/>
    </source>
</evidence>
<proteinExistence type="inferred from homology"/>
<dbReference type="GO" id="GO:0016256">
    <property type="term" value="P:N-glycan processing to lysosome"/>
    <property type="evidence" value="ECO:0007669"/>
    <property type="project" value="TreeGrafter"/>
</dbReference>
<dbReference type="PANTHER" id="PTHR24045">
    <property type="match status" value="1"/>
</dbReference>
<dbReference type="PANTHER" id="PTHR24045:SF0">
    <property type="entry name" value="N-ACETYLGLUCOSAMINE-1-PHOSPHOTRANSFERASE SUBUNITS ALPHA_BETA"/>
    <property type="match status" value="1"/>
</dbReference>
<dbReference type="Pfam" id="PF18440">
    <property type="entry name" value="GlcNAc-1_reg"/>
    <property type="match status" value="1"/>
</dbReference>
<dbReference type="InterPro" id="IPR041536">
    <property type="entry name" value="GNPTAB_reg"/>
</dbReference>
<gene>
    <name evidence="6" type="ORF">TMSB3V08_LOCUS6321</name>
</gene>
<dbReference type="EMBL" id="OB794118">
    <property type="protein sequence ID" value="CAD7429544.1"/>
    <property type="molecule type" value="Genomic_DNA"/>
</dbReference>
<feature type="domain" description="Stealth protein CR2 conserved region 2" evidence="4">
    <location>
        <begin position="372"/>
        <end position="441"/>
    </location>
</feature>
<feature type="compositionally biased region" description="Basic residues" evidence="3">
    <location>
        <begin position="117"/>
        <end position="126"/>
    </location>
</feature>
<dbReference type="GO" id="GO:0003976">
    <property type="term" value="F:UDP-N-acetylglucosamine-lysosomal-enzyme N-acetylglucosaminephosphotransferase activity"/>
    <property type="evidence" value="ECO:0007669"/>
    <property type="project" value="TreeGrafter"/>
</dbReference>
<name>A0A7R9E9D4_9NEOP</name>
<dbReference type="InterPro" id="IPR021520">
    <property type="entry name" value="Stealth_CR2"/>
</dbReference>
<evidence type="ECO:0000256" key="2">
    <source>
        <dbReference type="ARBA" id="ARBA00022679"/>
    </source>
</evidence>
<feature type="domain" description="N-acetylglucosamine-1-phosphotransferase subunit alpha/beta regulatory" evidence="5">
    <location>
        <begin position="167"/>
        <end position="246"/>
    </location>
</feature>
<sequence>MGKIGASYWCEKPLETVSITRANRKRWRCELRWSRHGRLRQHGLWAGPAAEREGEAAGASAKERYKADGTEKPPPVHLTEIRTSISSSSAVELNTTSALANYTTEAGEGNIGETKEHKRTITRNRGKGSYVTKETTRLLEGRVERHVSITSTSSPKDVNAPNLYTPCNAVIMSNLPLSILSIEEVKFSKYLPKHLEIPIKQLWLYPEKKLAVVVLFSDEAVDKFLKDAINLVLDYSLVNVTRAYLILELPHLEQQHGFAPSRFDDKEMITSVMIQLKCHIKLLKRYQFKIKVRPPDAQEAEGKKSMWNKLREFPDVTEAFWFLSHPQDNLPGAIFNPLQQYQPNTKDEQCSVLTCIECPYKALTSRFQQTCNEAELRYSLRSLEKFAPWIRHVFLVTNGQIPYWLNLDNPRLTLVTHEEIFVNLSHLPTFSSPAIETHIHSPEVVPHWREWRGGENHFQHSMATGPFVERSSFFNDVM</sequence>
<evidence type="ECO:0000256" key="1">
    <source>
        <dbReference type="ARBA" id="ARBA00007583"/>
    </source>
</evidence>
<reference evidence="6" key="1">
    <citation type="submission" date="2020-11" db="EMBL/GenBank/DDBJ databases">
        <authorList>
            <person name="Tran Van P."/>
        </authorList>
    </citation>
    <scope>NUCLEOTIDE SEQUENCE</scope>
</reference>
<dbReference type="InterPro" id="IPR047141">
    <property type="entry name" value="Stealth"/>
</dbReference>
<protein>
    <submittedName>
        <fullName evidence="6">Uncharacterized protein</fullName>
    </submittedName>
</protein>
<comment type="similarity">
    <text evidence="1">Belongs to the stealth family.</text>
</comment>